<dbReference type="EC" id="2.7.1.-" evidence="6"/>
<dbReference type="GO" id="GO:0005524">
    <property type="term" value="F:ATP binding"/>
    <property type="evidence" value="ECO:0007669"/>
    <property type="project" value="UniProtKB-UniRule"/>
</dbReference>
<proteinExistence type="inferred from homology"/>
<dbReference type="GO" id="GO:0001678">
    <property type="term" value="P:intracellular glucose homeostasis"/>
    <property type="evidence" value="ECO:0007669"/>
    <property type="project" value="InterPro"/>
</dbReference>
<dbReference type="GO" id="GO:0008865">
    <property type="term" value="F:fructokinase activity"/>
    <property type="evidence" value="ECO:0007669"/>
    <property type="project" value="TreeGrafter"/>
</dbReference>
<dbReference type="STRING" id="4829.A0A168RTR7"/>
<accession>A0A168RTR7</accession>
<reference evidence="9" key="1">
    <citation type="submission" date="2016-04" db="EMBL/GenBank/DDBJ databases">
        <authorList>
            <person name="Evans L.H."/>
            <person name="Alamgir A."/>
            <person name="Owens N."/>
            <person name="Weber N.D."/>
            <person name="Virtaneva K."/>
            <person name="Barbian K."/>
            <person name="Babar A."/>
            <person name="Rosenke K."/>
        </authorList>
    </citation>
    <scope>NUCLEOTIDE SEQUENCE [LARGE SCALE GENOMIC DNA]</scope>
    <source>
        <strain evidence="9">CBS 101.48</strain>
    </source>
</reference>
<evidence type="ECO:0000256" key="3">
    <source>
        <dbReference type="ARBA" id="ARBA00022741"/>
    </source>
</evidence>
<dbReference type="PROSITE" id="PS51748">
    <property type="entry name" value="HEXOKINASE_2"/>
    <property type="match status" value="1"/>
</dbReference>
<name>A0A168RTR7_ABSGL</name>
<comment type="similarity">
    <text evidence="1 6">Belongs to the hexokinase family.</text>
</comment>
<dbReference type="SUPFAM" id="SSF53067">
    <property type="entry name" value="Actin-like ATPase domain"/>
    <property type="match status" value="2"/>
</dbReference>
<dbReference type="Proteomes" id="UP000078561">
    <property type="component" value="Unassembled WGS sequence"/>
</dbReference>
<keyword evidence="10" id="KW-1185">Reference proteome</keyword>
<keyword evidence="5 6" id="KW-0067">ATP-binding</keyword>
<dbReference type="InterPro" id="IPR043129">
    <property type="entry name" value="ATPase_NBD"/>
</dbReference>
<evidence type="ECO:0000313" key="9">
    <source>
        <dbReference type="EMBL" id="SAM07380.1"/>
    </source>
</evidence>
<protein>
    <recommendedName>
        <fullName evidence="6">Phosphotransferase</fullName>
        <ecNumber evidence="6">2.7.1.-</ecNumber>
    </recommendedName>
</protein>
<dbReference type="InParanoid" id="A0A168RTR7"/>
<dbReference type="InterPro" id="IPR001312">
    <property type="entry name" value="Hexokinase"/>
</dbReference>
<evidence type="ECO:0000259" key="7">
    <source>
        <dbReference type="Pfam" id="PF00349"/>
    </source>
</evidence>
<organism evidence="9">
    <name type="scientific">Absidia glauca</name>
    <name type="common">Pin mould</name>
    <dbReference type="NCBI Taxonomy" id="4829"/>
    <lineage>
        <taxon>Eukaryota</taxon>
        <taxon>Fungi</taxon>
        <taxon>Fungi incertae sedis</taxon>
        <taxon>Mucoromycota</taxon>
        <taxon>Mucoromycotina</taxon>
        <taxon>Mucoromycetes</taxon>
        <taxon>Mucorales</taxon>
        <taxon>Cunninghamellaceae</taxon>
        <taxon>Absidia</taxon>
    </lineage>
</organism>
<dbReference type="OrthoDB" id="419537at2759"/>
<dbReference type="EMBL" id="LT554740">
    <property type="protein sequence ID" value="SAM07380.1"/>
    <property type="molecule type" value="Genomic_DNA"/>
</dbReference>
<dbReference type="Gene3D" id="3.40.367.20">
    <property type="match status" value="1"/>
</dbReference>
<sequence>MSSSSPTDHDHDSPMDTYSLPSPSTMYFDHLVHGNEQQQLVMMELQQMFCLDKSTLLHILDSFSKEIKAGLLDDRSSDLNMIPTFVTGRPTGSEKGTYLALEIAGLDIYACQVKLKGDQGKLAINQFQYKIPQDLTSGDDFTVLVDYIVECISDFLARVGTQDQTMYSMAVSFGFAIKQTGLNSGMLLSLGYGFSYPNGVGIDIVQFMHERVRLKGLPIEIVAIANDSVCTLLAHAYQHPSTRLGIVHSLGTNCAYYDVTRNVTKLRMHTTASADSEMIINTEWGNFGSSRRTLPCTWFDRKLDRESINPQFHVFEKMTAGIFLGEIVRNILTYLVDRELIFQGESSPVLNTPYGFDTSYMYVCEVDQSPELNDTRIILEDMMNLSKTSLADREIVKKVCELIGTRAALLVGTAIAAVVQHMTMSTMVWGSNGDNHGHDDAGDSGGCAISISGSIYEDYPSFHPRVCSTLKELIPEKVASKLSVGIVKHSRIVGAAIVAMMAEKIASKST</sequence>
<dbReference type="PRINTS" id="PR00475">
    <property type="entry name" value="HEXOKINASE"/>
</dbReference>
<gene>
    <name evidence="9" type="primary">ABSGL_13021.1 scaffold 13554</name>
</gene>
<dbReference type="InterPro" id="IPR022673">
    <property type="entry name" value="Hexokinase_C"/>
</dbReference>
<dbReference type="GO" id="GO:0005536">
    <property type="term" value="F:D-glucose binding"/>
    <property type="evidence" value="ECO:0007669"/>
    <property type="project" value="InterPro"/>
</dbReference>
<evidence type="ECO:0000313" key="10">
    <source>
        <dbReference type="Proteomes" id="UP000078561"/>
    </source>
</evidence>
<evidence type="ECO:0000256" key="2">
    <source>
        <dbReference type="ARBA" id="ARBA00022679"/>
    </source>
</evidence>
<keyword evidence="2 6" id="KW-0808">Transferase</keyword>
<dbReference type="InterPro" id="IPR022672">
    <property type="entry name" value="Hexokinase_N"/>
</dbReference>
<keyword evidence="6" id="KW-0324">Glycolysis</keyword>
<keyword evidence="4 6" id="KW-0418">Kinase</keyword>
<dbReference type="Gene3D" id="3.30.420.40">
    <property type="match status" value="1"/>
</dbReference>
<feature type="domain" description="Hexokinase N-terminal" evidence="7">
    <location>
        <begin position="43"/>
        <end position="237"/>
    </location>
</feature>
<evidence type="ECO:0000259" key="8">
    <source>
        <dbReference type="Pfam" id="PF03727"/>
    </source>
</evidence>
<evidence type="ECO:0000256" key="6">
    <source>
        <dbReference type="RuleBase" id="RU362007"/>
    </source>
</evidence>
<dbReference type="GO" id="GO:0006006">
    <property type="term" value="P:glucose metabolic process"/>
    <property type="evidence" value="ECO:0007669"/>
    <property type="project" value="TreeGrafter"/>
</dbReference>
<dbReference type="OMA" id="HIYSMAV"/>
<keyword evidence="3 6" id="KW-0547">Nucleotide-binding</keyword>
<evidence type="ECO:0000256" key="4">
    <source>
        <dbReference type="ARBA" id="ARBA00022777"/>
    </source>
</evidence>
<dbReference type="Pfam" id="PF03727">
    <property type="entry name" value="Hexokinase_2"/>
    <property type="match status" value="1"/>
</dbReference>
<dbReference type="Pfam" id="PF00349">
    <property type="entry name" value="Hexokinase_1"/>
    <property type="match status" value="1"/>
</dbReference>
<feature type="domain" description="Hexokinase C-terminal" evidence="8">
    <location>
        <begin position="244"/>
        <end position="501"/>
    </location>
</feature>
<dbReference type="PANTHER" id="PTHR19443:SF30">
    <property type="entry name" value="GLUCOKINASE-1-RELATED"/>
    <property type="match status" value="1"/>
</dbReference>
<dbReference type="PANTHER" id="PTHR19443">
    <property type="entry name" value="HEXOKINASE"/>
    <property type="match status" value="1"/>
</dbReference>
<evidence type="ECO:0000256" key="5">
    <source>
        <dbReference type="ARBA" id="ARBA00022840"/>
    </source>
</evidence>
<dbReference type="AlphaFoldDB" id="A0A168RTR7"/>
<dbReference type="GO" id="GO:0005829">
    <property type="term" value="C:cytosol"/>
    <property type="evidence" value="ECO:0007669"/>
    <property type="project" value="TreeGrafter"/>
</dbReference>
<dbReference type="UniPathway" id="UPA00109">
    <property type="reaction ID" value="UER00180"/>
</dbReference>
<dbReference type="GO" id="GO:0005739">
    <property type="term" value="C:mitochondrion"/>
    <property type="evidence" value="ECO:0007669"/>
    <property type="project" value="TreeGrafter"/>
</dbReference>
<dbReference type="GO" id="GO:0006096">
    <property type="term" value="P:glycolytic process"/>
    <property type="evidence" value="ECO:0007669"/>
    <property type="project" value="UniProtKB-UniPathway"/>
</dbReference>
<evidence type="ECO:0000256" key="1">
    <source>
        <dbReference type="ARBA" id="ARBA00009225"/>
    </source>
</evidence>
<dbReference type="GO" id="GO:0004340">
    <property type="term" value="F:glucokinase activity"/>
    <property type="evidence" value="ECO:0007669"/>
    <property type="project" value="TreeGrafter"/>
</dbReference>